<dbReference type="Proteomes" id="UP000267096">
    <property type="component" value="Unassembled WGS sequence"/>
</dbReference>
<dbReference type="SUPFAM" id="SSF54928">
    <property type="entry name" value="RNA-binding domain, RBD"/>
    <property type="match status" value="1"/>
</dbReference>
<evidence type="ECO:0000259" key="2">
    <source>
        <dbReference type="PROSITE" id="PS50102"/>
    </source>
</evidence>
<dbReference type="OrthoDB" id="2020831at2759"/>
<accession>A0A3P6Q1R3</accession>
<dbReference type="AlphaFoldDB" id="A0A3P6Q1R3"/>
<feature type="domain" description="RRM" evidence="2">
    <location>
        <begin position="1"/>
        <end position="76"/>
    </location>
</feature>
<gene>
    <name evidence="3" type="ORF">ASIM_LOCUS5131</name>
</gene>
<evidence type="ECO:0000313" key="4">
    <source>
        <dbReference type="Proteomes" id="UP000267096"/>
    </source>
</evidence>
<dbReference type="InterPro" id="IPR035979">
    <property type="entry name" value="RBD_domain_sf"/>
</dbReference>
<evidence type="ECO:0000313" key="3">
    <source>
        <dbReference type="EMBL" id="VDK25048.1"/>
    </source>
</evidence>
<evidence type="ECO:0000256" key="1">
    <source>
        <dbReference type="PROSITE-ProRule" id="PRU00176"/>
    </source>
</evidence>
<keyword evidence="4" id="KW-1185">Reference proteome</keyword>
<dbReference type="InterPro" id="IPR012677">
    <property type="entry name" value="Nucleotide-bd_a/b_plait_sf"/>
</dbReference>
<protein>
    <recommendedName>
        <fullName evidence="2">RRM domain-containing protein</fullName>
    </recommendedName>
</protein>
<sequence length="127" mass="13871">MGRVPETMTADDLRTFFNEEAAKIDPDAKVTDVYIPRPFRSFAFVNFSSGLVAAKLISKGDYVVKGSSLAVCAAAPREYSDYSPRMAPKGNYAGGGSYIRKIATASPRYDSYSARQQQQVGINMILV</sequence>
<dbReference type="PROSITE" id="PS50102">
    <property type="entry name" value="RRM"/>
    <property type="match status" value="1"/>
</dbReference>
<dbReference type="GO" id="GO:0003723">
    <property type="term" value="F:RNA binding"/>
    <property type="evidence" value="ECO:0007669"/>
    <property type="project" value="UniProtKB-UniRule"/>
</dbReference>
<name>A0A3P6Q1R3_ANISI</name>
<reference evidence="3 4" key="1">
    <citation type="submission" date="2018-11" db="EMBL/GenBank/DDBJ databases">
        <authorList>
            <consortium name="Pathogen Informatics"/>
        </authorList>
    </citation>
    <scope>NUCLEOTIDE SEQUENCE [LARGE SCALE GENOMIC DNA]</scope>
</reference>
<dbReference type="Gene3D" id="3.30.70.330">
    <property type="match status" value="1"/>
</dbReference>
<dbReference type="InterPro" id="IPR000504">
    <property type="entry name" value="RRM_dom"/>
</dbReference>
<keyword evidence="1" id="KW-0694">RNA-binding</keyword>
<proteinExistence type="predicted"/>
<organism evidence="3 4">
    <name type="scientific">Anisakis simplex</name>
    <name type="common">Herring worm</name>
    <dbReference type="NCBI Taxonomy" id="6269"/>
    <lineage>
        <taxon>Eukaryota</taxon>
        <taxon>Metazoa</taxon>
        <taxon>Ecdysozoa</taxon>
        <taxon>Nematoda</taxon>
        <taxon>Chromadorea</taxon>
        <taxon>Rhabditida</taxon>
        <taxon>Spirurina</taxon>
        <taxon>Ascaridomorpha</taxon>
        <taxon>Ascaridoidea</taxon>
        <taxon>Anisakidae</taxon>
        <taxon>Anisakis</taxon>
        <taxon>Anisakis simplex complex</taxon>
    </lineage>
</organism>
<dbReference type="EMBL" id="UYRR01009714">
    <property type="protein sequence ID" value="VDK25048.1"/>
    <property type="molecule type" value="Genomic_DNA"/>
</dbReference>